<dbReference type="CDD" id="cd14733">
    <property type="entry name" value="BACK"/>
    <property type="match status" value="1"/>
</dbReference>
<name>A0A8S3YUC1_9EUPU</name>
<dbReference type="OrthoDB" id="10027872at2759"/>
<evidence type="ECO:0000259" key="3">
    <source>
        <dbReference type="PROSITE" id="PS50097"/>
    </source>
</evidence>
<dbReference type="CDD" id="cd18186">
    <property type="entry name" value="BTB_POZ_ZBTB_KLHL-like"/>
    <property type="match status" value="1"/>
</dbReference>
<dbReference type="Proteomes" id="UP000678393">
    <property type="component" value="Unassembled WGS sequence"/>
</dbReference>
<dbReference type="AlphaFoldDB" id="A0A8S3YUC1"/>
<keyword evidence="1" id="KW-0880">Kelch repeat</keyword>
<dbReference type="Pfam" id="PF00651">
    <property type="entry name" value="BTB"/>
    <property type="match status" value="1"/>
</dbReference>
<dbReference type="InterPro" id="IPR011333">
    <property type="entry name" value="SKP1/BTB/POZ_sf"/>
</dbReference>
<evidence type="ECO:0000256" key="1">
    <source>
        <dbReference type="ARBA" id="ARBA00022441"/>
    </source>
</evidence>
<dbReference type="EMBL" id="CAJHNH020000780">
    <property type="protein sequence ID" value="CAG5119838.1"/>
    <property type="molecule type" value="Genomic_DNA"/>
</dbReference>
<sequence length="192" mass="22163">MDLPLDEELQQDQQEVIEWVPAIDPRPSDITLVIESWRFHVHRDILMKSSDYFRAMFSSHMIESRKDVVELHLVNPEVFSILVDGMYTGCLALTEDNAFAVVQAAEMLQIGDPLNSAQLSFMRKTFINVSQCFELMHFCIPLNLTELHCDARKFCLAHFWELKDSTALTSLSLSELYDYLSDTYLVVEAEIH</sequence>
<accession>A0A8S3YUC1</accession>
<dbReference type="Pfam" id="PF07707">
    <property type="entry name" value="BACK"/>
    <property type="match status" value="1"/>
</dbReference>
<dbReference type="InterPro" id="IPR011705">
    <property type="entry name" value="BACK"/>
</dbReference>
<dbReference type="SMART" id="SM00225">
    <property type="entry name" value="BTB"/>
    <property type="match status" value="1"/>
</dbReference>
<evidence type="ECO:0000313" key="5">
    <source>
        <dbReference type="Proteomes" id="UP000678393"/>
    </source>
</evidence>
<protein>
    <recommendedName>
        <fullName evidence="3">BTB domain-containing protein</fullName>
    </recommendedName>
</protein>
<dbReference type="PROSITE" id="PS50097">
    <property type="entry name" value="BTB"/>
    <property type="match status" value="1"/>
</dbReference>
<keyword evidence="2" id="KW-0677">Repeat</keyword>
<dbReference type="PANTHER" id="PTHR45632:SF3">
    <property type="entry name" value="KELCH-LIKE PROTEIN 32"/>
    <property type="match status" value="1"/>
</dbReference>
<reference evidence="4" key="1">
    <citation type="submission" date="2021-04" db="EMBL/GenBank/DDBJ databases">
        <authorList>
            <consortium name="Molecular Ecology Group"/>
        </authorList>
    </citation>
    <scope>NUCLEOTIDE SEQUENCE</scope>
</reference>
<dbReference type="SUPFAM" id="SSF54695">
    <property type="entry name" value="POZ domain"/>
    <property type="match status" value="1"/>
</dbReference>
<evidence type="ECO:0000256" key="2">
    <source>
        <dbReference type="ARBA" id="ARBA00022737"/>
    </source>
</evidence>
<dbReference type="PANTHER" id="PTHR45632">
    <property type="entry name" value="LD33804P"/>
    <property type="match status" value="1"/>
</dbReference>
<dbReference type="InterPro" id="IPR000210">
    <property type="entry name" value="BTB/POZ_dom"/>
</dbReference>
<comment type="caution">
    <text evidence="4">The sequence shown here is derived from an EMBL/GenBank/DDBJ whole genome shotgun (WGS) entry which is preliminary data.</text>
</comment>
<gene>
    <name evidence="4" type="ORF">CUNI_LOCUS5396</name>
</gene>
<dbReference type="Gene3D" id="1.25.40.420">
    <property type="match status" value="1"/>
</dbReference>
<keyword evidence="5" id="KW-1185">Reference proteome</keyword>
<evidence type="ECO:0000313" key="4">
    <source>
        <dbReference type="EMBL" id="CAG5119838.1"/>
    </source>
</evidence>
<dbReference type="Gene3D" id="3.30.710.10">
    <property type="entry name" value="Potassium Channel Kv1.1, Chain A"/>
    <property type="match status" value="1"/>
</dbReference>
<proteinExistence type="predicted"/>
<feature type="domain" description="BTB" evidence="3">
    <location>
        <begin position="28"/>
        <end position="95"/>
    </location>
</feature>
<feature type="non-terminal residue" evidence="4">
    <location>
        <position position="192"/>
    </location>
</feature>
<organism evidence="4 5">
    <name type="scientific">Candidula unifasciata</name>
    <dbReference type="NCBI Taxonomy" id="100452"/>
    <lineage>
        <taxon>Eukaryota</taxon>
        <taxon>Metazoa</taxon>
        <taxon>Spiralia</taxon>
        <taxon>Lophotrochozoa</taxon>
        <taxon>Mollusca</taxon>
        <taxon>Gastropoda</taxon>
        <taxon>Heterobranchia</taxon>
        <taxon>Euthyneura</taxon>
        <taxon>Panpulmonata</taxon>
        <taxon>Eupulmonata</taxon>
        <taxon>Stylommatophora</taxon>
        <taxon>Helicina</taxon>
        <taxon>Helicoidea</taxon>
        <taxon>Geomitridae</taxon>
        <taxon>Candidula</taxon>
    </lineage>
</organism>